<proteinExistence type="predicted"/>
<comment type="caution">
    <text evidence="2">The sequence shown here is derived from an EMBL/GenBank/DDBJ whole genome shotgun (WGS) entry which is preliminary data.</text>
</comment>
<dbReference type="Proteomes" id="UP001396898">
    <property type="component" value="Unassembled WGS sequence"/>
</dbReference>
<evidence type="ECO:0000313" key="2">
    <source>
        <dbReference type="EMBL" id="KAK8040411.1"/>
    </source>
</evidence>
<accession>A0ABR1T1F3</accession>
<name>A0ABR1T1F3_9PEZI</name>
<feature type="chain" id="PRO_5045990548" evidence="1">
    <location>
        <begin position="21"/>
        <end position="957"/>
    </location>
</feature>
<gene>
    <name evidence="2" type="ORF">PG991_000199</name>
</gene>
<evidence type="ECO:0000313" key="3">
    <source>
        <dbReference type="Proteomes" id="UP001396898"/>
    </source>
</evidence>
<sequence>MLGISTTLLLLSLCASPAIAQSNDNLGLKNGYLSLTTKNFELKLVRDAGVLVSLKPEGDSFDFLPYDYLPHRARNGQYHWGDITYRYREAADNNGGSRWIDGDSAAARKPVVRGTANDDDDGRTLASSVLGPTLPSDSPLNVTRRWTEVPGGDLGLLFTIRNAGGAALELGSLGFPTEFNSIFTGRPAAEMARVCSLADPYIGMDAGHIRVAPTKGDGAALVITPLSSGDNDGGNSSNTTPMEAYRNLREDHYDEQTAYGSQTFEGLYEWQVLTKAWAENEWSGVEPWNAPSSRVLQPGEALEFGLRFSVARGGVRDLDSVVRSTGTPVAVGVPGYIIPQGSSADLYLQSTAEVKTVTVSPSGSLAVTQQSAGKYSVTPTSPAWGRARLEIQYADGKLQTVHYYLTKRGTEAVADLGRFSTTEQWFNDTTDPFGRAPSVMTYDHEAGAIVTQDPRAWVAGLSDEGGAGSFLAAAVKQAVRPDAGEVAKLESFVDGVLWKTIQTADFSVRKSIFYYEPAKVPGYQYNPSFDWSVWWSWNKQASYAVDRAYDYVHVAATYWALYRVARAYPALTKSHTWDFYLNQAYQTIMRSMKSDVGYNRVGLMGETVFGEILADLKREGQTSKASSLEQSMRTRATQWNSEEVPFGSEMAWDSTGQEGVYYWTNYFGFKNTALKTVNSVLGFMPAVPHWGWNGNARRYWDNMYGSPHFIVSDPRPSISLLRSCKVNTSLVANTNSPITSYGGKLQRIERQIHHYGSGLNSLVLLSAFRSDPSDAYLLRVGYGGVSGPLSSIHADGFASASFHSWPDTLKWDGYSGDYGPNFVGLALGSGTYVADLGGGEGGIGLAAFGGSLKVDSGGKVTVTTSDPVKRRVFIGPLGVLLTVDAGIISEFSYEAGGGIAVTLSQLSGVPKADAAVLWIETPSSSVNYTVTSSGLQKARGGWKVPLSTDITVEISPV</sequence>
<dbReference type="Pfam" id="PF18951">
    <property type="entry name" value="DUF5695"/>
    <property type="match status" value="2"/>
</dbReference>
<feature type="signal peptide" evidence="1">
    <location>
        <begin position="1"/>
        <end position="20"/>
    </location>
</feature>
<organism evidence="2 3">
    <name type="scientific">Apiospora marii</name>
    <dbReference type="NCBI Taxonomy" id="335849"/>
    <lineage>
        <taxon>Eukaryota</taxon>
        <taxon>Fungi</taxon>
        <taxon>Dikarya</taxon>
        <taxon>Ascomycota</taxon>
        <taxon>Pezizomycotina</taxon>
        <taxon>Sordariomycetes</taxon>
        <taxon>Xylariomycetidae</taxon>
        <taxon>Amphisphaeriales</taxon>
        <taxon>Apiosporaceae</taxon>
        <taxon>Apiospora</taxon>
    </lineage>
</organism>
<keyword evidence="3" id="KW-1185">Reference proteome</keyword>
<dbReference type="InterPro" id="IPR043750">
    <property type="entry name" value="DUF5695"/>
</dbReference>
<protein>
    <submittedName>
        <fullName evidence="2">Uncharacterized protein</fullName>
    </submittedName>
</protein>
<reference evidence="2 3" key="1">
    <citation type="submission" date="2023-01" db="EMBL/GenBank/DDBJ databases">
        <title>Analysis of 21 Apiospora genomes using comparative genomics revels a genus with tremendous synthesis potential of carbohydrate active enzymes and secondary metabolites.</title>
        <authorList>
            <person name="Sorensen T."/>
        </authorList>
    </citation>
    <scope>NUCLEOTIDE SEQUENCE [LARGE SCALE GENOMIC DNA]</scope>
    <source>
        <strain evidence="2 3">CBS 20057</strain>
    </source>
</reference>
<keyword evidence="1" id="KW-0732">Signal</keyword>
<evidence type="ECO:0000256" key="1">
    <source>
        <dbReference type="SAM" id="SignalP"/>
    </source>
</evidence>
<dbReference type="EMBL" id="JAQQWI010000001">
    <property type="protein sequence ID" value="KAK8040411.1"/>
    <property type="molecule type" value="Genomic_DNA"/>
</dbReference>